<accession>A0AAD3QU27</accession>
<feature type="compositionally biased region" description="Basic and acidic residues" evidence="1">
    <location>
        <begin position="31"/>
        <end position="48"/>
    </location>
</feature>
<evidence type="ECO:0000313" key="3">
    <source>
        <dbReference type="Proteomes" id="UP001279410"/>
    </source>
</evidence>
<name>A0AAD3QU27_LATJO</name>
<evidence type="ECO:0000256" key="1">
    <source>
        <dbReference type="SAM" id="MobiDB-lite"/>
    </source>
</evidence>
<sequence length="113" mass="13037">MCDVPFHLHDHNYWRREPSRSQAGESRKRKREQESSSRALEEPPERRLRAAVLSERSPSPQPQTSAPQARLEGVQMVEMVEMVMAWMTLHTTQRCECPAGNRPGAELHGWTCQ</sequence>
<protein>
    <submittedName>
        <fullName evidence="2">Uncharacterized protein</fullName>
    </submittedName>
</protein>
<dbReference type="EMBL" id="BRZM01000001">
    <property type="protein sequence ID" value="GLD45689.1"/>
    <property type="molecule type" value="Genomic_DNA"/>
</dbReference>
<gene>
    <name evidence="2" type="ORF">AKAME5_000016300</name>
</gene>
<feature type="region of interest" description="Disordered" evidence="1">
    <location>
        <begin position="1"/>
        <end position="70"/>
    </location>
</feature>
<evidence type="ECO:0000313" key="2">
    <source>
        <dbReference type="EMBL" id="GLD45689.1"/>
    </source>
</evidence>
<dbReference type="Proteomes" id="UP001279410">
    <property type="component" value="Unassembled WGS sequence"/>
</dbReference>
<comment type="caution">
    <text evidence="2">The sequence shown here is derived from an EMBL/GenBank/DDBJ whole genome shotgun (WGS) entry which is preliminary data.</text>
</comment>
<reference evidence="2" key="1">
    <citation type="submission" date="2022-08" db="EMBL/GenBank/DDBJ databases">
        <title>Genome sequencing of akame (Lates japonicus).</title>
        <authorList>
            <person name="Hashiguchi Y."/>
            <person name="Takahashi H."/>
        </authorList>
    </citation>
    <scope>NUCLEOTIDE SEQUENCE</scope>
    <source>
        <strain evidence="2">Kochi</strain>
    </source>
</reference>
<keyword evidence="3" id="KW-1185">Reference proteome</keyword>
<organism evidence="2 3">
    <name type="scientific">Lates japonicus</name>
    <name type="common">Japanese lates</name>
    <dbReference type="NCBI Taxonomy" id="270547"/>
    <lineage>
        <taxon>Eukaryota</taxon>
        <taxon>Metazoa</taxon>
        <taxon>Chordata</taxon>
        <taxon>Craniata</taxon>
        <taxon>Vertebrata</taxon>
        <taxon>Euteleostomi</taxon>
        <taxon>Actinopterygii</taxon>
        <taxon>Neopterygii</taxon>
        <taxon>Teleostei</taxon>
        <taxon>Neoteleostei</taxon>
        <taxon>Acanthomorphata</taxon>
        <taxon>Carangaria</taxon>
        <taxon>Carangaria incertae sedis</taxon>
        <taxon>Centropomidae</taxon>
        <taxon>Lates</taxon>
    </lineage>
</organism>
<dbReference type="AlphaFoldDB" id="A0AAD3QU27"/>
<feature type="compositionally biased region" description="Basic and acidic residues" evidence="1">
    <location>
        <begin position="1"/>
        <end position="19"/>
    </location>
</feature>
<proteinExistence type="predicted"/>